<dbReference type="Gene3D" id="3.40.1190.20">
    <property type="match status" value="1"/>
</dbReference>
<reference evidence="8 9" key="1">
    <citation type="submission" date="2019-09" db="EMBL/GenBank/DDBJ databases">
        <title>Segnochrobactrum spirostomi gen. nov., sp. nov., isolated from the ciliate Spirostomum cf. yagiui and description of a novel family, Segnochrobactraceae fam. nov. within the order Rhizobiales of the class Alphaproteobacteria.</title>
        <authorList>
            <person name="Akter S."/>
            <person name="Shazib S.U.A."/>
            <person name="Shin M.K."/>
        </authorList>
    </citation>
    <scope>NUCLEOTIDE SEQUENCE [LARGE SCALE GENOMIC DNA]</scope>
    <source>
        <strain evidence="8 9">Sp-1</strain>
    </source>
</reference>
<dbReference type="InterPro" id="IPR002139">
    <property type="entry name" value="Ribo/fructo_kinase"/>
</dbReference>
<protein>
    <submittedName>
        <fullName evidence="8">Carbohydrate kinase</fullName>
    </submittedName>
</protein>
<evidence type="ECO:0000256" key="4">
    <source>
        <dbReference type="ARBA" id="ARBA00022777"/>
    </source>
</evidence>
<dbReference type="Proteomes" id="UP000332515">
    <property type="component" value="Unassembled WGS sequence"/>
</dbReference>
<dbReference type="InterPro" id="IPR002173">
    <property type="entry name" value="Carboh/pur_kinase_PfkB_CS"/>
</dbReference>
<sequence>MAIWEFRMILVSGETVIDLFSETAPDGATVFRPVEGGSPFNMAIGCARLGAPTAFLWALSTDIFGKRFRAALEKSGLVLDWALETSRNSTLSFVDLSSGSPAYTFLDEGSAGRLFDPAEAPPIDDRATLLHVGSYVLGTEPVGARLEALVAREASRRLISLDINVRPSLVTDAETYKARLSHIVSLASIVKASDEDLAWLMPGRSPLEVAEGWIAGGAALAIVTLGAKGSLIVCREAVAERPTKATKIVDTVGAGDAFMAGILSGLERRGFLTRAALDGLSLSDITSLADEASTIAAIVCSRRGPDMPWKNEVPGL</sequence>
<evidence type="ECO:0000256" key="3">
    <source>
        <dbReference type="ARBA" id="ARBA00022741"/>
    </source>
</evidence>
<keyword evidence="5" id="KW-0067">ATP-binding</keyword>
<dbReference type="GO" id="GO:0005524">
    <property type="term" value="F:ATP binding"/>
    <property type="evidence" value="ECO:0007669"/>
    <property type="project" value="UniProtKB-KW"/>
</dbReference>
<dbReference type="GO" id="GO:0006000">
    <property type="term" value="P:fructose metabolic process"/>
    <property type="evidence" value="ECO:0007669"/>
    <property type="project" value="UniProtKB-ARBA"/>
</dbReference>
<feature type="domain" description="Carbohydrate kinase PfkB" evidence="7">
    <location>
        <begin position="9"/>
        <end position="306"/>
    </location>
</feature>
<evidence type="ECO:0000313" key="8">
    <source>
        <dbReference type="EMBL" id="MQT11307.1"/>
    </source>
</evidence>
<dbReference type="CDD" id="cd01167">
    <property type="entry name" value="bac_FRK"/>
    <property type="match status" value="1"/>
</dbReference>
<keyword evidence="3" id="KW-0547">Nucleotide-binding</keyword>
<dbReference type="EMBL" id="VWNA01000001">
    <property type="protein sequence ID" value="MQT11307.1"/>
    <property type="molecule type" value="Genomic_DNA"/>
</dbReference>
<evidence type="ECO:0000313" key="9">
    <source>
        <dbReference type="Proteomes" id="UP000332515"/>
    </source>
</evidence>
<dbReference type="PANTHER" id="PTHR43085">
    <property type="entry name" value="HEXOKINASE FAMILY MEMBER"/>
    <property type="match status" value="1"/>
</dbReference>
<dbReference type="SUPFAM" id="SSF53613">
    <property type="entry name" value="Ribokinase-like"/>
    <property type="match status" value="1"/>
</dbReference>
<dbReference type="InterPro" id="IPR011611">
    <property type="entry name" value="PfkB_dom"/>
</dbReference>
<dbReference type="InterPro" id="IPR050306">
    <property type="entry name" value="PfkB_Carbo_kinase"/>
</dbReference>
<proteinExistence type="inferred from homology"/>
<comment type="similarity">
    <text evidence="1 6">Belongs to the carbohydrate kinase PfkB family.</text>
</comment>
<evidence type="ECO:0000259" key="7">
    <source>
        <dbReference type="Pfam" id="PF00294"/>
    </source>
</evidence>
<accession>A0A6A7XYV9</accession>
<dbReference type="Pfam" id="PF00294">
    <property type="entry name" value="PfkB"/>
    <property type="match status" value="1"/>
</dbReference>
<dbReference type="AlphaFoldDB" id="A0A6A7XYV9"/>
<keyword evidence="2 6" id="KW-0808">Transferase</keyword>
<organism evidence="8 9">
    <name type="scientific">Segnochrobactrum spirostomi</name>
    <dbReference type="NCBI Taxonomy" id="2608987"/>
    <lineage>
        <taxon>Bacteria</taxon>
        <taxon>Pseudomonadati</taxon>
        <taxon>Pseudomonadota</taxon>
        <taxon>Alphaproteobacteria</taxon>
        <taxon>Hyphomicrobiales</taxon>
        <taxon>Segnochrobactraceae</taxon>
        <taxon>Segnochrobactrum</taxon>
    </lineage>
</organism>
<gene>
    <name evidence="8" type="ORF">F0357_01190</name>
</gene>
<comment type="caution">
    <text evidence="8">The sequence shown here is derived from an EMBL/GenBank/DDBJ whole genome shotgun (WGS) entry which is preliminary data.</text>
</comment>
<dbReference type="InterPro" id="IPR029056">
    <property type="entry name" value="Ribokinase-like"/>
</dbReference>
<keyword evidence="4 6" id="KW-0418">Kinase</keyword>
<keyword evidence="9" id="KW-1185">Reference proteome</keyword>
<evidence type="ECO:0000256" key="2">
    <source>
        <dbReference type="ARBA" id="ARBA00022679"/>
    </source>
</evidence>
<dbReference type="PANTHER" id="PTHR43085:SF1">
    <property type="entry name" value="PSEUDOURIDINE KINASE-RELATED"/>
    <property type="match status" value="1"/>
</dbReference>
<name>A0A6A7XYV9_9HYPH</name>
<dbReference type="PROSITE" id="PS00584">
    <property type="entry name" value="PFKB_KINASES_2"/>
    <property type="match status" value="1"/>
</dbReference>
<evidence type="ECO:0000256" key="6">
    <source>
        <dbReference type="RuleBase" id="RU003704"/>
    </source>
</evidence>
<evidence type="ECO:0000256" key="1">
    <source>
        <dbReference type="ARBA" id="ARBA00010688"/>
    </source>
</evidence>
<dbReference type="PRINTS" id="PR00990">
    <property type="entry name" value="RIBOKINASE"/>
</dbReference>
<dbReference type="GO" id="GO:0008865">
    <property type="term" value="F:fructokinase activity"/>
    <property type="evidence" value="ECO:0007669"/>
    <property type="project" value="UniProtKB-ARBA"/>
</dbReference>
<evidence type="ECO:0000256" key="5">
    <source>
        <dbReference type="ARBA" id="ARBA00022840"/>
    </source>
</evidence>